<keyword evidence="1" id="KW-0472">Membrane</keyword>
<keyword evidence="2" id="KW-0732">Signal</keyword>
<name>A0AAJ4XLS0_9BASI</name>
<dbReference type="Proteomes" id="UP001294444">
    <property type="component" value="Unassembled WGS sequence"/>
</dbReference>
<evidence type="ECO:0000256" key="1">
    <source>
        <dbReference type="SAM" id="Phobius"/>
    </source>
</evidence>
<feature type="transmembrane region" description="Helical" evidence="1">
    <location>
        <begin position="92"/>
        <end position="111"/>
    </location>
</feature>
<keyword evidence="1" id="KW-1133">Transmembrane helix</keyword>
<feature type="signal peptide" evidence="2">
    <location>
        <begin position="1"/>
        <end position="23"/>
    </location>
</feature>
<proteinExistence type="predicted"/>
<evidence type="ECO:0000313" key="4">
    <source>
        <dbReference type="Proteomes" id="UP001294444"/>
    </source>
</evidence>
<organism evidence="3 4">
    <name type="scientific">Melanopsichium pennsylvanicum</name>
    <dbReference type="NCBI Taxonomy" id="63383"/>
    <lineage>
        <taxon>Eukaryota</taxon>
        <taxon>Fungi</taxon>
        <taxon>Dikarya</taxon>
        <taxon>Basidiomycota</taxon>
        <taxon>Ustilaginomycotina</taxon>
        <taxon>Ustilaginomycetes</taxon>
        <taxon>Ustilaginales</taxon>
        <taxon>Ustilaginaceae</taxon>
        <taxon>Melanopsichium</taxon>
    </lineage>
</organism>
<keyword evidence="1" id="KW-0812">Transmembrane</keyword>
<evidence type="ECO:0000256" key="2">
    <source>
        <dbReference type="SAM" id="SignalP"/>
    </source>
</evidence>
<feature type="chain" id="PRO_5042602146" evidence="2">
    <location>
        <begin position="24"/>
        <end position="165"/>
    </location>
</feature>
<protein>
    <submittedName>
        <fullName evidence="3">Uncharacterized protein</fullName>
    </submittedName>
</protein>
<evidence type="ECO:0000313" key="3">
    <source>
        <dbReference type="EMBL" id="SNX84622.1"/>
    </source>
</evidence>
<comment type="caution">
    <text evidence="3">The sequence shown here is derived from an EMBL/GenBank/DDBJ whole genome shotgun (WGS) entry which is preliminary data.</text>
</comment>
<accession>A0AAJ4XLS0</accession>
<reference evidence="3" key="1">
    <citation type="submission" date="2023-10" db="EMBL/GenBank/DDBJ databases">
        <authorList>
            <person name="Guldener U."/>
        </authorList>
    </citation>
    <scope>NUCLEOTIDE SEQUENCE</scope>
    <source>
        <strain evidence="3">Mp4</strain>
    </source>
</reference>
<gene>
    <name evidence="3" type="ORF">MEPE_03331</name>
</gene>
<keyword evidence="4" id="KW-1185">Reference proteome</keyword>
<sequence length="165" mass="18080">MNLLYFLLLLLLLSLFFFSLVSTLCFTVSPMFVCPSCLVPCAFIETSASPTLHPLSRGEFRNKHLRLFRLSVCASASASAYAYVYASASASALTLALFPHAFASASFFIAVSPSSHRISTSSPSKFLLSLSSCPYQSYFSPLIHYRFGLATILASLHLPYQVIIL</sequence>
<dbReference type="EMBL" id="OAPG01000007">
    <property type="protein sequence ID" value="SNX84622.1"/>
    <property type="molecule type" value="Genomic_DNA"/>
</dbReference>
<dbReference type="AlphaFoldDB" id="A0AAJ4XLS0"/>